<dbReference type="GO" id="GO:0005634">
    <property type="term" value="C:nucleus"/>
    <property type="evidence" value="ECO:0007669"/>
    <property type="project" value="TreeGrafter"/>
</dbReference>
<feature type="domain" description="Anti-proliferative protein" evidence="2">
    <location>
        <begin position="11"/>
        <end position="119"/>
    </location>
</feature>
<dbReference type="Pfam" id="PF07742">
    <property type="entry name" value="BTG"/>
    <property type="match status" value="1"/>
</dbReference>
<name>A0A1B6CWX1_9HEMI</name>
<evidence type="ECO:0000259" key="2">
    <source>
        <dbReference type="SMART" id="SM00099"/>
    </source>
</evidence>
<dbReference type="GO" id="GO:0005737">
    <property type="term" value="C:cytoplasm"/>
    <property type="evidence" value="ECO:0007669"/>
    <property type="project" value="TreeGrafter"/>
</dbReference>
<dbReference type="InterPro" id="IPR033332">
    <property type="entry name" value="BTG"/>
</dbReference>
<comment type="similarity">
    <text evidence="1">Belongs to the BTG family.</text>
</comment>
<reference evidence="3" key="1">
    <citation type="submission" date="2015-12" db="EMBL/GenBank/DDBJ databases">
        <title>De novo transcriptome assembly of four potential Pierce s Disease insect vectors from Arizona vineyards.</title>
        <authorList>
            <person name="Tassone E.E."/>
        </authorList>
    </citation>
    <scope>NUCLEOTIDE SEQUENCE</scope>
</reference>
<dbReference type="GO" id="GO:0008285">
    <property type="term" value="P:negative regulation of cell population proliferation"/>
    <property type="evidence" value="ECO:0007669"/>
    <property type="project" value="TreeGrafter"/>
</dbReference>
<dbReference type="AlphaFoldDB" id="A0A1B6CWX1"/>
<evidence type="ECO:0000256" key="1">
    <source>
        <dbReference type="ARBA" id="ARBA00007989"/>
    </source>
</evidence>
<dbReference type="PANTHER" id="PTHR22978">
    <property type="entry name" value="B-CELL TRANSLOCATION GENE"/>
    <property type="match status" value="1"/>
</dbReference>
<gene>
    <name evidence="3" type="ORF">g.20998</name>
</gene>
<protein>
    <recommendedName>
        <fullName evidence="2">Anti-proliferative protein domain-containing protein</fullName>
    </recommendedName>
</protein>
<dbReference type="PANTHER" id="PTHR22978:SF22">
    <property type="entry name" value="BTG FAMILY PROTEIN"/>
    <property type="match status" value="1"/>
</dbReference>
<organism evidence="3">
    <name type="scientific">Clastoptera arizonana</name>
    <name type="common">Arizona spittle bug</name>
    <dbReference type="NCBI Taxonomy" id="38151"/>
    <lineage>
        <taxon>Eukaryota</taxon>
        <taxon>Metazoa</taxon>
        <taxon>Ecdysozoa</taxon>
        <taxon>Arthropoda</taxon>
        <taxon>Hexapoda</taxon>
        <taxon>Insecta</taxon>
        <taxon>Pterygota</taxon>
        <taxon>Neoptera</taxon>
        <taxon>Paraneoptera</taxon>
        <taxon>Hemiptera</taxon>
        <taxon>Auchenorrhyncha</taxon>
        <taxon>Cercopoidea</taxon>
        <taxon>Clastopteridae</taxon>
        <taxon>Clastoptera</taxon>
    </lineage>
</organism>
<feature type="non-terminal residue" evidence="3">
    <location>
        <position position="1"/>
    </location>
</feature>
<proteinExistence type="inferred from homology"/>
<evidence type="ECO:0000313" key="3">
    <source>
        <dbReference type="EMBL" id="JAS18009.1"/>
    </source>
</evidence>
<dbReference type="SUPFAM" id="SSF160696">
    <property type="entry name" value="BTG domain-like"/>
    <property type="match status" value="1"/>
</dbReference>
<dbReference type="Gene3D" id="3.90.640.90">
    <property type="entry name" value="Anti-proliferative protein, N-terminal domain"/>
    <property type="match status" value="1"/>
</dbReference>
<dbReference type="EMBL" id="GEDC01019289">
    <property type="protein sequence ID" value="JAS18009.1"/>
    <property type="molecule type" value="Transcribed_RNA"/>
</dbReference>
<dbReference type="InterPro" id="IPR002087">
    <property type="entry name" value="Anti_prolifrtn"/>
</dbReference>
<dbReference type="InterPro" id="IPR036054">
    <property type="entry name" value="BTG-like_sf"/>
</dbReference>
<accession>A0A1B6CWX1</accession>
<sequence>VKGYTLILSKMHEEINAAASFMMDFLKKYKKLSDSQLTTFKEHICESLQAKFENHWYPDIPDKGSAFRCLKLHQTVDPIILEAFNKAGIVLNLEVRNLFPQYLIVWIDPYEVAYRIGDRGGIGVCFTSEKPPAEPPAEPTDTAQAQETEWNVQQPEECPSIQNTQQPFVHPQFSNNQFTIPTTIPIQHFPTPNGSPPINQEYLLPREQFQGMGNQYHPSQFNLAPHCAPPYAPPYAPHCVPHYAPILQHPLQQCFVRSDLANFQPMLRTGLWTCFG</sequence>
<dbReference type="PRINTS" id="PR00310">
    <property type="entry name" value="ANTIPRLFBTG1"/>
</dbReference>
<dbReference type="SMART" id="SM00099">
    <property type="entry name" value="btg1"/>
    <property type="match status" value="1"/>
</dbReference>